<dbReference type="GO" id="GO:0005829">
    <property type="term" value="C:cytosol"/>
    <property type="evidence" value="ECO:0007669"/>
    <property type="project" value="TreeGrafter"/>
</dbReference>
<dbReference type="EMBL" id="CAJVPI010000102">
    <property type="protein sequence ID" value="CAG8480330.1"/>
    <property type="molecule type" value="Genomic_DNA"/>
</dbReference>
<accession>A0A9N8Z876</accession>
<dbReference type="Gene3D" id="1.25.10.10">
    <property type="entry name" value="Leucine-rich Repeat Variant"/>
    <property type="match status" value="1"/>
</dbReference>
<dbReference type="InterPro" id="IPR016024">
    <property type="entry name" value="ARM-type_fold"/>
</dbReference>
<dbReference type="SUPFAM" id="SSF48371">
    <property type="entry name" value="ARM repeat"/>
    <property type="match status" value="1"/>
</dbReference>
<dbReference type="GO" id="GO:0043248">
    <property type="term" value="P:proteasome assembly"/>
    <property type="evidence" value="ECO:0007669"/>
    <property type="project" value="InterPro"/>
</dbReference>
<name>A0A9N8Z876_9GLOM</name>
<dbReference type="InterPro" id="IPR019538">
    <property type="entry name" value="PSMD5"/>
</dbReference>
<proteinExistence type="predicted"/>
<dbReference type="InterPro" id="IPR011989">
    <property type="entry name" value="ARM-like"/>
</dbReference>
<dbReference type="OrthoDB" id="10250600at2759"/>
<reference evidence="1" key="1">
    <citation type="submission" date="2021-06" db="EMBL/GenBank/DDBJ databases">
        <authorList>
            <person name="Kallberg Y."/>
            <person name="Tangrot J."/>
            <person name="Rosling A."/>
        </authorList>
    </citation>
    <scope>NUCLEOTIDE SEQUENCE</scope>
    <source>
        <strain evidence="1">BR232B</strain>
    </source>
</reference>
<evidence type="ECO:0000313" key="2">
    <source>
        <dbReference type="Proteomes" id="UP000789739"/>
    </source>
</evidence>
<dbReference type="PANTHER" id="PTHR13554:SF10">
    <property type="entry name" value="26S PROTEASOME NON-ATPASE REGULATORY SUBUNIT 5"/>
    <property type="match status" value="1"/>
</dbReference>
<keyword evidence="2" id="KW-1185">Reference proteome</keyword>
<dbReference type="PANTHER" id="PTHR13554">
    <property type="entry name" value="26S PROTEASOME NON-ATPASE REGULATORY SUBUNIT 5-RELATED"/>
    <property type="match status" value="1"/>
</dbReference>
<organism evidence="1 2">
    <name type="scientific">Paraglomus brasilianum</name>
    <dbReference type="NCBI Taxonomy" id="144538"/>
    <lineage>
        <taxon>Eukaryota</taxon>
        <taxon>Fungi</taxon>
        <taxon>Fungi incertae sedis</taxon>
        <taxon>Mucoromycota</taxon>
        <taxon>Glomeromycotina</taxon>
        <taxon>Glomeromycetes</taxon>
        <taxon>Paraglomerales</taxon>
        <taxon>Paraglomeraceae</taxon>
        <taxon>Paraglomus</taxon>
    </lineage>
</organism>
<sequence length="186" mass="20120">MSSLNSETDGLIDALLQSSTKSPEEITEVLGVLSVALDGPRGPQVTQAVLSAVPLPNFFTFLESPSESVVNAAGIVLEKLLRAVTYADIISSELKDYFRLGLSSPLPKVCLLTLGQIEKCLANEEYIIDLVNSPLYDSAIKVIGNEDIPTSTRAADFVVKIAENPNGLQAIFDTRRIARLNELSER</sequence>
<comment type="caution">
    <text evidence="1">The sequence shown here is derived from an EMBL/GenBank/DDBJ whole genome shotgun (WGS) entry which is preliminary data.</text>
</comment>
<evidence type="ECO:0000313" key="1">
    <source>
        <dbReference type="EMBL" id="CAG8480330.1"/>
    </source>
</evidence>
<feature type="non-terminal residue" evidence="1">
    <location>
        <position position="1"/>
    </location>
</feature>
<gene>
    <name evidence="1" type="ORF">PBRASI_LOCUS1542</name>
</gene>
<dbReference type="Proteomes" id="UP000789739">
    <property type="component" value="Unassembled WGS sequence"/>
</dbReference>
<dbReference type="AlphaFoldDB" id="A0A9N8Z876"/>
<protein>
    <submittedName>
        <fullName evidence="1">9883_t:CDS:1</fullName>
    </submittedName>
</protein>